<feature type="domain" description="Cyclic GMP-AMP synthase DncV-like nucleotidyltransferase" evidence="11">
    <location>
        <begin position="49"/>
        <end position="129"/>
    </location>
</feature>
<keyword evidence="4" id="KW-0547">Nucleotide-binding</keyword>
<dbReference type="GO" id="GO:0016779">
    <property type="term" value="F:nucleotidyltransferase activity"/>
    <property type="evidence" value="ECO:0007669"/>
    <property type="project" value="UniProtKB-KW"/>
</dbReference>
<evidence type="ECO:0000256" key="7">
    <source>
        <dbReference type="ARBA" id="ARBA00023080"/>
    </source>
</evidence>
<comment type="caution">
    <text evidence="12">The sequence shown here is derived from an EMBL/GenBank/DDBJ whole genome shotgun (WGS) entry which is preliminary data.</text>
</comment>
<dbReference type="GO" id="GO:0046872">
    <property type="term" value="F:metal ion binding"/>
    <property type="evidence" value="ECO:0007669"/>
    <property type="project" value="UniProtKB-KW"/>
</dbReference>
<evidence type="ECO:0000256" key="2">
    <source>
        <dbReference type="ARBA" id="ARBA00022695"/>
    </source>
</evidence>
<accession>A0A150PNZ6</accession>
<keyword evidence="3" id="KW-0479">Metal-binding</keyword>
<dbReference type="InterPro" id="IPR048445">
    <property type="entry name" value="DncV-like_NTFase"/>
</dbReference>
<keyword evidence="2" id="KW-0548">Nucleotidyltransferase</keyword>
<organism evidence="12 13">
    <name type="scientific">Sorangium cellulosum</name>
    <name type="common">Polyangium cellulosum</name>
    <dbReference type="NCBI Taxonomy" id="56"/>
    <lineage>
        <taxon>Bacteria</taxon>
        <taxon>Pseudomonadati</taxon>
        <taxon>Myxococcota</taxon>
        <taxon>Polyangia</taxon>
        <taxon>Polyangiales</taxon>
        <taxon>Polyangiaceae</taxon>
        <taxon>Sorangium</taxon>
    </lineage>
</organism>
<keyword evidence="8" id="KW-0051">Antiviral defense</keyword>
<evidence type="ECO:0000313" key="12">
    <source>
        <dbReference type="EMBL" id="KYF57425.1"/>
    </source>
</evidence>
<dbReference type="GO" id="GO:0005524">
    <property type="term" value="F:ATP binding"/>
    <property type="evidence" value="ECO:0007669"/>
    <property type="project" value="UniProtKB-KW"/>
</dbReference>
<evidence type="ECO:0000256" key="3">
    <source>
        <dbReference type="ARBA" id="ARBA00022723"/>
    </source>
</evidence>
<evidence type="ECO:0000256" key="9">
    <source>
        <dbReference type="ARBA" id="ARBA00044145"/>
    </source>
</evidence>
<protein>
    <recommendedName>
        <fullName evidence="9">Cyclic GMP-AMP synthase</fullName>
    </recommendedName>
</protein>
<evidence type="ECO:0000256" key="4">
    <source>
        <dbReference type="ARBA" id="ARBA00022741"/>
    </source>
</evidence>
<dbReference type="Proteomes" id="UP000075420">
    <property type="component" value="Unassembled WGS sequence"/>
</dbReference>
<evidence type="ECO:0000256" key="1">
    <source>
        <dbReference type="ARBA" id="ARBA00022679"/>
    </source>
</evidence>
<dbReference type="AlphaFoldDB" id="A0A150PNZ6"/>
<gene>
    <name evidence="12" type="ORF">BE08_43485</name>
</gene>
<keyword evidence="1" id="KW-0808">Transferase</keyword>
<evidence type="ECO:0000256" key="10">
    <source>
        <dbReference type="ARBA" id="ARBA00048304"/>
    </source>
</evidence>
<keyword evidence="7" id="KW-0546">Nucleotide metabolism</keyword>
<evidence type="ECO:0000259" key="11">
    <source>
        <dbReference type="Pfam" id="PF21654"/>
    </source>
</evidence>
<reference evidence="12 13" key="1">
    <citation type="submission" date="2014-02" db="EMBL/GenBank/DDBJ databases">
        <title>The small core and large imbalanced accessory genome model reveals a collaborative survival strategy of Sorangium cellulosum strains in nature.</title>
        <authorList>
            <person name="Han K."/>
            <person name="Peng R."/>
            <person name="Blom J."/>
            <person name="Li Y.-Z."/>
        </authorList>
    </citation>
    <scope>NUCLEOTIDE SEQUENCE [LARGE SCALE GENOMIC DNA]</scope>
    <source>
        <strain evidence="12 13">So0157-25</strain>
    </source>
</reference>
<evidence type="ECO:0000256" key="8">
    <source>
        <dbReference type="ARBA" id="ARBA00023118"/>
    </source>
</evidence>
<keyword evidence="5" id="KW-0067">ATP-binding</keyword>
<proteinExistence type="predicted"/>
<name>A0A150PNZ6_SORCE</name>
<evidence type="ECO:0000313" key="13">
    <source>
        <dbReference type="Proteomes" id="UP000075420"/>
    </source>
</evidence>
<sequence length="326" mass="36903">MQFDEAIRFDRDVEKAALAEKRERILRKLSEGIKRQRVEGTTIPSYEPFNQGSYAMNLGVKPIDGDFDLDVGLRFELSKADYPDPVVVKGWVHGALDGHTRKVEVRRSCVTVFYQEGGEDIYHVDLAIYSSGKRNADGKDYIAKGKPGQRADERRWEPSDPQELQNVILSGRSGEDAQQFRRVIRVLKRWKELRLSPQHGRKAPKGIALTVAAHHWFEVSVKKDVFGKTIGYDDLGALKSLVTQMLSRFETVWSAEERRSVVRLRILHPVSRDYDFCSNMSSASMLGFKERLEALLAALNTALGAQDPRAACQALREQLGDDFPLP</sequence>
<dbReference type="GO" id="GO:0051607">
    <property type="term" value="P:defense response to virus"/>
    <property type="evidence" value="ECO:0007669"/>
    <property type="project" value="UniProtKB-KW"/>
</dbReference>
<dbReference type="Pfam" id="PF21654">
    <property type="entry name" value="DncV-like_NTFase"/>
    <property type="match status" value="1"/>
</dbReference>
<dbReference type="GO" id="GO:0009117">
    <property type="term" value="P:nucleotide metabolic process"/>
    <property type="evidence" value="ECO:0007669"/>
    <property type="project" value="UniProtKB-KW"/>
</dbReference>
<keyword evidence="6" id="KW-0460">Magnesium</keyword>
<evidence type="ECO:0000256" key="5">
    <source>
        <dbReference type="ARBA" id="ARBA00022840"/>
    </source>
</evidence>
<dbReference type="EMBL" id="JELY01000971">
    <property type="protein sequence ID" value="KYF57425.1"/>
    <property type="molecule type" value="Genomic_DNA"/>
</dbReference>
<evidence type="ECO:0000256" key="6">
    <source>
        <dbReference type="ARBA" id="ARBA00022842"/>
    </source>
</evidence>
<comment type="catalytic activity">
    <reaction evidence="10">
        <text>GTP + ATP = 3',3'-cGAMP + 2 diphosphate</text>
        <dbReference type="Rhea" id="RHEA:35647"/>
        <dbReference type="ChEBI" id="CHEBI:30616"/>
        <dbReference type="ChEBI" id="CHEBI:33019"/>
        <dbReference type="ChEBI" id="CHEBI:37565"/>
        <dbReference type="ChEBI" id="CHEBI:71501"/>
    </reaction>
    <physiologicalReaction direction="left-to-right" evidence="10">
        <dbReference type="Rhea" id="RHEA:35648"/>
    </physiologicalReaction>
</comment>